<evidence type="ECO:0000313" key="1">
    <source>
        <dbReference type="EMBL" id="ASC72732.1"/>
    </source>
</evidence>
<dbReference type="Proteomes" id="UP000191901">
    <property type="component" value="Chromosome"/>
</dbReference>
<organism evidence="1 2">
    <name type="scientific">Halomicronema hongdechloris C2206</name>
    <dbReference type="NCBI Taxonomy" id="1641165"/>
    <lineage>
        <taxon>Bacteria</taxon>
        <taxon>Bacillati</taxon>
        <taxon>Cyanobacteriota</taxon>
        <taxon>Cyanophyceae</taxon>
        <taxon>Nodosilineales</taxon>
        <taxon>Nodosilineaceae</taxon>
        <taxon>Halomicronema</taxon>
    </lineage>
</organism>
<dbReference type="EMBL" id="CP021983">
    <property type="protein sequence ID" value="ASC72732.1"/>
    <property type="molecule type" value="Genomic_DNA"/>
</dbReference>
<dbReference type="KEGG" id="hhg:XM38_036900"/>
<accession>A0A1Z3HR51</accession>
<gene>
    <name evidence="1" type="ORF">XM38_036900</name>
</gene>
<evidence type="ECO:0000313" key="2">
    <source>
        <dbReference type="Proteomes" id="UP000191901"/>
    </source>
</evidence>
<protein>
    <submittedName>
        <fullName evidence="1">Uncharacterized protein</fullName>
    </submittedName>
</protein>
<proteinExistence type="predicted"/>
<reference evidence="1 2" key="1">
    <citation type="journal article" date="2016" name="Biochim. Biophys. Acta">
        <title>Characterization of red-shifted phycobilisomes isolated from the chlorophyll f-containing cyanobacterium Halomicronema hongdechloris.</title>
        <authorList>
            <person name="Li Y."/>
            <person name="Lin Y."/>
            <person name="Garvey C.J."/>
            <person name="Birch D."/>
            <person name="Corkery R.W."/>
            <person name="Loughlin P.C."/>
            <person name="Scheer H."/>
            <person name="Willows R.D."/>
            <person name="Chen M."/>
        </authorList>
    </citation>
    <scope>NUCLEOTIDE SEQUENCE [LARGE SCALE GENOMIC DNA]</scope>
    <source>
        <strain evidence="1 2">C2206</strain>
    </source>
</reference>
<dbReference type="RefSeq" id="WP_088430562.1">
    <property type="nucleotide sequence ID" value="NZ_CP021983.2"/>
</dbReference>
<sequence>MSDNNNNDEDVVLRGVITALRPQRSPHPHLKWVAVLDVDAVMAGQFSGQTFAFHIHSPTKSGIAVGGQYVIRMTRTPAGEYLFRAIEPWKDESPSQEDSKRSDTH</sequence>
<keyword evidence="2" id="KW-1185">Reference proteome</keyword>
<name>A0A1Z3HR51_9CYAN</name>
<dbReference type="AlphaFoldDB" id="A0A1Z3HR51"/>